<dbReference type="SMART" id="SM00387">
    <property type="entry name" value="HATPase_c"/>
    <property type="match status" value="1"/>
</dbReference>
<evidence type="ECO:0000256" key="9">
    <source>
        <dbReference type="ARBA" id="ARBA00022741"/>
    </source>
</evidence>
<evidence type="ECO:0000256" key="18">
    <source>
        <dbReference type="SAM" id="Phobius"/>
    </source>
</evidence>
<keyword evidence="11" id="KW-0067">ATP-binding</keyword>
<dbReference type="Gene3D" id="3.30.565.10">
    <property type="entry name" value="Histidine kinase-like ATPase, C-terminal domain"/>
    <property type="match status" value="1"/>
</dbReference>
<evidence type="ECO:0000259" key="19">
    <source>
        <dbReference type="PROSITE" id="PS50109"/>
    </source>
</evidence>
<evidence type="ECO:0000256" key="10">
    <source>
        <dbReference type="ARBA" id="ARBA00022777"/>
    </source>
</evidence>
<dbReference type="PROSITE" id="PS50109">
    <property type="entry name" value="HIS_KIN"/>
    <property type="match status" value="1"/>
</dbReference>
<dbReference type="SMART" id="SM00388">
    <property type="entry name" value="HisKA"/>
    <property type="match status" value="1"/>
</dbReference>
<evidence type="ECO:0000256" key="12">
    <source>
        <dbReference type="ARBA" id="ARBA00022989"/>
    </source>
</evidence>
<dbReference type="PANTHER" id="PTHR43065">
    <property type="entry name" value="SENSOR HISTIDINE KINASE"/>
    <property type="match status" value="1"/>
</dbReference>
<dbReference type="AlphaFoldDB" id="A0A1H0EWA3"/>
<evidence type="ECO:0000313" key="20">
    <source>
        <dbReference type="EMBL" id="SDN86652.1"/>
    </source>
</evidence>
<feature type="domain" description="Histidine kinase" evidence="19">
    <location>
        <begin position="377"/>
        <end position="588"/>
    </location>
</feature>
<dbReference type="EMBL" id="FNIT01000002">
    <property type="protein sequence ID" value="SDN86652.1"/>
    <property type="molecule type" value="Genomic_DNA"/>
</dbReference>
<dbReference type="FunFam" id="1.10.287.130:FF:000049">
    <property type="entry name" value="C4-dicarboxylate transport sensor protein DctB"/>
    <property type="match status" value="1"/>
</dbReference>
<comment type="function">
    <text evidence="15">Member of the two-component regulatory system DctB/DctD involved in the transport of C4-dicarboxylates. DctB functions as a membrane-associated protein kinase that phosphorylates DctD in response to environmental signals.</text>
</comment>
<evidence type="ECO:0000256" key="4">
    <source>
        <dbReference type="ARBA" id="ARBA00022475"/>
    </source>
</evidence>
<evidence type="ECO:0000256" key="17">
    <source>
        <dbReference type="SAM" id="Coils"/>
    </source>
</evidence>
<dbReference type="Pfam" id="PF02518">
    <property type="entry name" value="HATPase_c"/>
    <property type="match status" value="1"/>
</dbReference>
<evidence type="ECO:0000256" key="3">
    <source>
        <dbReference type="ARBA" id="ARBA00012438"/>
    </source>
</evidence>
<evidence type="ECO:0000256" key="14">
    <source>
        <dbReference type="ARBA" id="ARBA00023136"/>
    </source>
</evidence>
<sequence length="590" mass="63447">MLVAVGALLTEGAGRLAERRAVAAVVEEGRAAWPLASAALLAEIDRQRTVPVVLAQEGSIRASLRLPLAGNLSAVNEKLRLLAEQTQAQVIYLLNRDGRAVAASNYREPDSFVGSDYRFRRYYAQAIANGSAQQYALGTVSGRPGVYLSQRVDEGDTPLGVVVAKVELDNVEAAWGRTTRPTFVTDARGVVLATSVPAWRFHTVAPLSAPEADAARDDLQFPDADLSPLPGAERLADGTWRLRAVAEAGRFAETVAPLDRGPESWRLHILSPLDGARRAAGIPARLVTALTLLLLALAAFLLARRRRREQEKRDALARTAQALEAAVAARTAELTRANGQLEREMRERAEAQDRIIRLRDDLAQANRLATLGQITAGVAHEINQPLAAIRAYAENARRFLERAQSETARENLGHIVGLTERVGSITDTLRSIARRPAGGRSRVELREAVDGAMLMLSTRLAEQRIEVVPPDATGSFAVEADRLRLEQVLVNLLRNAMDALRGHPAPRIAITLGRGDGRVRLGVSDNGPGLSPEQMDRLFTPFSTTKPDGLGLGLVISQDIVSEFGGQLSAGPAPGGGAAFLIELPEAGRP</sequence>
<keyword evidence="8 18" id="KW-0812">Transmembrane</keyword>
<keyword evidence="21" id="KW-1185">Reference proteome</keyword>
<dbReference type="PRINTS" id="PR00344">
    <property type="entry name" value="BCTRLSENSOR"/>
</dbReference>
<dbReference type="GO" id="GO:0005524">
    <property type="term" value="F:ATP binding"/>
    <property type="evidence" value="ECO:0007669"/>
    <property type="project" value="UniProtKB-KW"/>
</dbReference>
<dbReference type="SUPFAM" id="SSF55874">
    <property type="entry name" value="ATPase domain of HSP90 chaperone/DNA topoisomerase II/histidine kinase"/>
    <property type="match status" value="1"/>
</dbReference>
<keyword evidence="4" id="KW-1003">Cell membrane</keyword>
<protein>
    <recommendedName>
        <fullName evidence="16">C4-dicarboxylate transport sensor protein DctB</fullName>
        <ecNumber evidence="3">2.7.13.3</ecNumber>
    </recommendedName>
</protein>
<accession>A0A1H0EWA3</accession>
<keyword evidence="13" id="KW-0902">Two-component regulatory system</keyword>
<dbReference type="InterPro" id="IPR029151">
    <property type="entry name" value="Sensor-like_sf"/>
</dbReference>
<keyword evidence="14 18" id="KW-0472">Membrane</keyword>
<name>A0A1H0EWA3_9HYPH</name>
<evidence type="ECO:0000256" key="2">
    <source>
        <dbReference type="ARBA" id="ARBA00004429"/>
    </source>
</evidence>
<comment type="subcellular location">
    <subcellularLocation>
        <location evidence="2">Cell inner membrane</location>
        <topology evidence="2">Multi-pass membrane protein</topology>
    </subcellularLocation>
</comment>
<dbReference type="InterPro" id="IPR003594">
    <property type="entry name" value="HATPase_dom"/>
</dbReference>
<keyword evidence="5" id="KW-0997">Cell inner membrane</keyword>
<dbReference type="PANTHER" id="PTHR43065:SF46">
    <property type="entry name" value="C4-DICARBOXYLATE TRANSPORT SENSOR PROTEIN DCTB"/>
    <property type="match status" value="1"/>
</dbReference>
<dbReference type="PIRSF" id="PIRSF036431">
    <property type="entry name" value="STHK_DctB"/>
    <property type="match status" value="1"/>
</dbReference>
<dbReference type="Gene3D" id="6.10.250.3020">
    <property type="match status" value="1"/>
</dbReference>
<dbReference type="SUPFAM" id="SSF103190">
    <property type="entry name" value="Sensory domain-like"/>
    <property type="match status" value="1"/>
</dbReference>
<dbReference type="Pfam" id="PF00512">
    <property type="entry name" value="HisKA"/>
    <property type="match status" value="1"/>
</dbReference>
<evidence type="ECO:0000256" key="11">
    <source>
        <dbReference type="ARBA" id="ARBA00022840"/>
    </source>
</evidence>
<reference evidence="20 21" key="1">
    <citation type="submission" date="2016-10" db="EMBL/GenBank/DDBJ databases">
        <authorList>
            <person name="de Groot N.N."/>
        </authorList>
    </citation>
    <scope>NUCLEOTIDE SEQUENCE [LARGE SCALE GENOMIC DNA]</scope>
    <source>
        <strain evidence="21">L7-484,KACC 16230,DSM 25025</strain>
    </source>
</reference>
<dbReference type="Proteomes" id="UP000198793">
    <property type="component" value="Unassembled WGS sequence"/>
</dbReference>
<keyword evidence="17" id="KW-0175">Coiled coil</keyword>
<dbReference type="CDD" id="cd00082">
    <property type="entry name" value="HisKA"/>
    <property type="match status" value="1"/>
</dbReference>
<evidence type="ECO:0000256" key="7">
    <source>
        <dbReference type="ARBA" id="ARBA00022679"/>
    </source>
</evidence>
<dbReference type="SUPFAM" id="SSF47384">
    <property type="entry name" value="Homodimeric domain of signal transducing histidine kinase"/>
    <property type="match status" value="1"/>
</dbReference>
<keyword evidence="12 18" id="KW-1133">Transmembrane helix</keyword>
<evidence type="ECO:0000256" key="13">
    <source>
        <dbReference type="ARBA" id="ARBA00023012"/>
    </source>
</evidence>
<keyword evidence="10 20" id="KW-0418">Kinase</keyword>
<dbReference type="InterPro" id="IPR017055">
    <property type="entry name" value="Sig_transdc_His_kinase_DctB"/>
</dbReference>
<dbReference type="Gene3D" id="3.30.450.20">
    <property type="entry name" value="PAS domain"/>
    <property type="match status" value="2"/>
</dbReference>
<feature type="transmembrane region" description="Helical" evidence="18">
    <location>
        <begin position="282"/>
        <end position="303"/>
    </location>
</feature>
<evidence type="ECO:0000313" key="21">
    <source>
        <dbReference type="Proteomes" id="UP000198793"/>
    </source>
</evidence>
<dbReference type="InterPro" id="IPR004358">
    <property type="entry name" value="Sig_transdc_His_kin-like_C"/>
</dbReference>
<dbReference type="GO" id="GO:0005886">
    <property type="term" value="C:plasma membrane"/>
    <property type="evidence" value="ECO:0007669"/>
    <property type="project" value="UniProtKB-SubCell"/>
</dbReference>
<feature type="coiled-coil region" evidence="17">
    <location>
        <begin position="306"/>
        <end position="368"/>
    </location>
</feature>
<evidence type="ECO:0000256" key="6">
    <source>
        <dbReference type="ARBA" id="ARBA00022553"/>
    </source>
</evidence>
<evidence type="ECO:0000256" key="15">
    <source>
        <dbReference type="ARBA" id="ARBA00059004"/>
    </source>
</evidence>
<dbReference type="GO" id="GO:0000155">
    <property type="term" value="F:phosphorelay sensor kinase activity"/>
    <property type="evidence" value="ECO:0007669"/>
    <property type="project" value="InterPro"/>
</dbReference>
<keyword evidence="9" id="KW-0547">Nucleotide-binding</keyword>
<dbReference type="STRING" id="1166073.SAMN05192530_102249"/>
<comment type="catalytic activity">
    <reaction evidence="1">
        <text>ATP + protein L-histidine = ADP + protein N-phospho-L-histidine.</text>
        <dbReference type="EC" id="2.7.13.3"/>
    </reaction>
</comment>
<dbReference type="InterPro" id="IPR005467">
    <property type="entry name" value="His_kinase_dom"/>
</dbReference>
<dbReference type="InterPro" id="IPR003661">
    <property type="entry name" value="HisK_dim/P_dom"/>
</dbReference>
<evidence type="ECO:0000256" key="8">
    <source>
        <dbReference type="ARBA" id="ARBA00022692"/>
    </source>
</evidence>
<proteinExistence type="predicted"/>
<gene>
    <name evidence="20" type="ORF">SAMN05192530_102249</name>
</gene>
<evidence type="ECO:0000256" key="16">
    <source>
        <dbReference type="ARBA" id="ARBA00073143"/>
    </source>
</evidence>
<evidence type="ECO:0000256" key="1">
    <source>
        <dbReference type="ARBA" id="ARBA00000085"/>
    </source>
</evidence>
<organism evidence="20 21">
    <name type="scientific">Aureimonas jatrophae</name>
    <dbReference type="NCBI Taxonomy" id="1166073"/>
    <lineage>
        <taxon>Bacteria</taxon>
        <taxon>Pseudomonadati</taxon>
        <taxon>Pseudomonadota</taxon>
        <taxon>Alphaproteobacteria</taxon>
        <taxon>Hyphomicrobiales</taxon>
        <taxon>Aurantimonadaceae</taxon>
        <taxon>Aureimonas</taxon>
    </lineage>
</organism>
<dbReference type="InterPro" id="IPR036890">
    <property type="entry name" value="HATPase_C_sf"/>
</dbReference>
<keyword evidence="7" id="KW-0808">Transferase</keyword>
<evidence type="ECO:0000256" key="5">
    <source>
        <dbReference type="ARBA" id="ARBA00022519"/>
    </source>
</evidence>
<keyword evidence="6" id="KW-0597">Phosphoprotein</keyword>
<dbReference type="Gene3D" id="1.10.287.130">
    <property type="match status" value="1"/>
</dbReference>
<dbReference type="InterPro" id="IPR036097">
    <property type="entry name" value="HisK_dim/P_sf"/>
</dbReference>
<dbReference type="EC" id="2.7.13.3" evidence="3"/>